<gene>
    <name evidence="1" type="ORF">GSTUM_00006405001</name>
</gene>
<protein>
    <submittedName>
        <fullName evidence="1">(Perigord truffle) hypothetical protein</fullName>
    </submittedName>
</protein>
<evidence type="ECO:0000313" key="2">
    <source>
        <dbReference type="Proteomes" id="UP000006911"/>
    </source>
</evidence>
<dbReference type="HOGENOM" id="CLU_3368795_0_0_1"/>
<organism evidence="1 2">
    <name type="scientific">Tuber melanosporum (strain Mel28)</name>
    <name type="common">Perigord black truffle</name>
    <dbReference type="NCBI Taxonomy" id="656061"/>
    <lineage>
        <taxon>Eukaryota</taxon>
        <taxon>Fungi</taxon>
        <taxon>Dikarya</taxon>
        <taxon>Ascomycota</taxon>
        <taxon>Pezizomycotina</taxon>
        <taxon>Pezizomycetes</taxon>
        <taxon>Pezizales</taxon>
        <taxon>Tuberaceae</taxon>
        <taxon>Tuber</taxon>
    </lineage>
</organism>
<sequence length="35" mass="3885">MRSEQSLPDGMRASIQSPASTVAVNRTSWMRYALS</sequence>
<dbReference type="Proteomes" id="UP000006911">
    <property type="component" value="Unassembled WGS sequence"/>
</dbReference>
<dbReference type="AlphaFoldDB" id="D5GE71"/>
<dbReference type="KEGG" id="tml:GSTUM_00006405001"/>
<keyword evidence="2" id="KW-1185">Reference proteome</keyword>
<dbReference type="InParanoid" id="D5GE71"/>
<evidence type="ECO:0000313" key="1">
    <source>
        <dbReference type="EMBL" id="CAZ82814.1"/>
    </source>
</evidence>
<dbReference type="GeneID" id="9184763"/>
<proteinExistence type="predicted"/>
<name>D5GE71_TUBMM</name>
<dbReference type="EMBL" id="FN430164">
    <property type="protein sequence ID" value="CAZ82814.1"/>
    <property type="molecule type" value="Genomic_DNA"/>
</dbReference>
<accession>D5GE71</accession>
<dbReference type="RefSeq" id="XP_002838623.1">
    <property type="nucleotide sequence ID" value="XM_002838577.1"/>
</dbReference>
<reference evidence="1 2" key="1">
    <citation type="journal article" date="2010" name="Nature">
        <title>Perigord black truffle genome uncovers evolutionary origins and mechanisms of symbiosis.</title>
        <authorList>
            <person name="Martin F."/>
            <person name="Kohler A."/>
            <person name="Murat C."/>
            <person name="Balestrini R."/>
            <person name="Coutinho P.M."/>
            <person name="Jaillon O."/>
            <person name="Montanini B."/>
            <person name="Morin E."/>
            <person name="Noel B."/>
            <person name="Percudani R."/>
            <person name="Porcel B."/>
            <person name="Rubini A."/>
            <person name="Amicucci A."/>
            <person name="Amselem J."/>
            <person name="Anthouard V."/>
            <person name="Arcioni S."/>
            <person name="Artiguenave F."/>
            <person name="Aury J.M."/>
            <person name="Ballario P."/>
            <person name="Bolchi A."/>
            <person name="Brenna A."/>
            <person name="Brun A."/>
            <person name="Buee M."/>
            <person name="Cantarel B."/>
            <person name="Chevalier G."/>
            <person name="Couloux A."/>
            <person name="Da Silva C."/>
            <person name="Denoeud F."/>
            <person name="Duplessis S."/>
            <person name="Ghignone S."/>
            <person name="Hilselberger B."/>
            <person name="Iotti M."/>
            <person name="Marcais B."/>
            <person name="Mello A."/>
            <person name="Miranda M."/>
            <person name="Pacioni G."/>
            <person name="Quesneville H."/>
            <person name="Riccioni C."/>
            <person name="Ruotolo R."/>
            <person name="Splivallo R."/>
            <person name="Stocchi V."/>
            <person name="Tisserant E."/>
            <person name="Viscomi A.R."/>
            <person name="Zambonelli A."/>
            <person name="Zampieri E."/>
            <person name="Henrissat B."/>
            <person name="Lebrun M.H."/>
            <person name="Paolocci F."/>
            <person name="Bonfante P."/>
            <person name="Ottonello S."/>
            <person name="Wincker P."/>
        </authorList>
    </citation>
    <scope>NUCLEOTIDE SEQUENCE [LARGE SCALE GENOMIC DNA]</scope>
    <source>
        <strain evidence="1 2">Mel28</strain>
    </source>
</reference>